<feature type="domain" description="Serine-threonine/tyrosine-protein kinase catalytic" evidence="2">
    <location>
        <begin position="279"/>
        <end position="375"/>
    </location>
</feature>
<proteinExistence type="predicted"/>
<accession>A0ABQ9XYL7</accession>
<reference evidence="3 4" key="1">
    <citation type="journal article" date="2022" name="bioRxiv">
        <title>Genomics of Preaxostyla Flagellates Illuminates Evolutionary Transitions and the Path Towards Mitochondrial Loss.</title>
        <authorList>
            <person name="Novak L.V.F."/>
            <person name="Treitli S.C."/>
            <person name="Pyrih J."/>
            <person name="Halakuc P."/>
            <person name="Pipaliya S.V."/>
            <person name="Vacek V."/>
            <person name="Brzon O."/>
            <person name="Soukal P."/>
            <person name="Eme L."/>
            <person name="Dacks J.B."/>
            <person name="Karnkowska A."/>
            <person name="Elias M."/>
            <person name="Hampl V."/>
        </authorList>
    </citation>
    <scope>NUCLEOTIDE SEQUENCE [LARGE SCALE GENOMIC DNA]</scope>
    <source>
        <strain evidence="3">NAU3</strain>
        <tissue evidence="3">Gut</tissue>
    </source>
</reference>
<keyword evidence="1" id="KW-0812">Transmembrane</keyword>
<dbReference type="Pfam" id="PF07714">
    <property type="entry name" value="PK_Tyr_Ser-Thr"/>
    <property type="match status" value="1"/>
</dbReference>
<feature type="transmembrane region" description="Helical" evidence="1">
    <location>
        <begin position="68"/>
        <end position="91"/>
    </location>
</feature>
<dbReference type="InterPro" id="IPR011009">
    <property type="entry name" value="Kinase-like_dom_sf"/>
</dbReference>
<evidence type="ECO:0000313" key="4">
    <source>
        <dbReference type="Proteomes" id="UP001281761"/>
    </source>
</evidence>
<sequence length="391" mass="43939">MDSLTNILISGSRRRTARSKSSLSSLDPSLEWRGRLLFGNSQRTIDSFLIQSNTAERYAQSVKDNMKWWLPLSIVLGVSFLILVLLVFICWRRRKDQSVKKEVKKEELQEEELIEKMEIGDEPTMGRHVIESTAVAMKDKTITQHGADEPAATQPHLLLPPSTSNGQVQVEMIEVMDCMNFGSHFVARQNSLYHRLHVEKNCVENKLREERRLATALLRIKNTTPLADVLLHLSSHWVKMNKEGELCLLMEDGIRPPNGEQWKTDKTVNCDAVGEKRDGERWSAPEQFVENGEVQKQIDTSQVSVFRLGLVLWEMETGQIPFGETDAVNACRQLKAGIVPGMDGVGNVSMRDLITHCLCVNADGRPSLETVASTLCAMEEDAIPCIDGLIS</sequence>
<keyword evidence="1" id="KW-1133">Transmembrane helix</keyword>
<gene>
    <name evidence="3" type="ORF">BLNAU_8394</name>
</gene>
<keyword evidence="1" id="KW-0472">Membrane</keyword>
<dbReference type="Proteomes" id="UP001281761">
    <property type="component" value="Unassembled WGS sequence"/>
</dbReference>
<comment type="caution">
    <text evidence="3">The sequence shown here is derived from an EMBL/GenBank/DDBJ whole genome shotgun (WGS) entry which is preliminary data.</text>
</comment>
<evidence type="ECO:0000259" key="2">
    <source>
        <dbReference type="Pfam" id="PF07714"/>
    </source>
</evidence>
<dbReference type="Gene3D" id="1.10.510.10">
    <property type="entry name" value="Transferase(Phosphotransferase) domain 1"/>
    <property type="match status" value="1"/>
</dbReference>
<dbReference type="InterPro" id="IPR001245">
    <property type="entry name" value="Ser-Thr/Tyr_kinase_cat_dom"/>
</dbReference>
<protein>
    <recommendedName>
        <fullName evidence="2">Serine-threonine/tyrosine-protein kinase catalytic domain-containing protein</fullName>
    </recommendedName>
</protein>
<evidence type="ECO:0000313" key="3">
    <source>
        <dbReference type="EMBL" id="KAK2956554.1"/>
    </source>
</evidence>
<dbReference type="SUPFAM" id="SSF56112">
    <property type="entry name" value="Protein kinase-like (PK-like)"/>
    <property type="match status" value="1"/>
</dbReference>
<organism evidence="3 4">
    <name type="scientific">Blattamonas nauphoetae</name>
    <dbReference type="NCBI Taxonomy" id="2049346"/>
    <lineage>
        <taxon>Eukaryota</taxon>
        <taxon>Metamonada</taxon>
        <taxon>Preaxostyla</taxon>
        <taxon>Oxymonadida</taxon>
        <taxon>Blattamonas</taxon>
    </lineage>
</organism>
<keyword evidence="4" id="KW-1185">Reference proteome</keyword>
<dbReference type="EMBL" id="JARBJD010000054">
    <property type="protein sequence ID" value="KAK2956554.1"/>
    <property type="molecule type" value="Genomic_DNA"/>
</dbReference>
<evidence type="ECO:0000256" key="1">
    <source>
        <dbReference type="SAM" id="Phobius"/>
    </source>
</evidence>
<name>A0ABQ9XYL7_9EUKA</name>